<evidence type="ECO:0000256" key="1">
    <source>
        <dbReference type="SAM" id="MobiDB-lite"/>
    </source>
</evidence>
<dbReference type="Proteomes" id="UP000619260">
    <property type="component" value="Unassembled WGS sequence"/>
</dbReference>
<feature type="compositionally biased region" description="Basic and acidic residues" evidence="1">
    <location>
        <begin position="34"/>
        <end position="51"/>
    </location>
</feature>
<proteinExistence type="predicted"/>
<dbReference type="EMBL" id="BOPF01000021">
    <property type="protein sequence ID" value="GIJ48498.1"/>
    <property type="molecule type" value="Genomic_DNA"/>
</dbReference>
<organism evidence="2 3">
    <name type="scientific">Virgisporangium aliadipatigenens</name>
    <dbReference type="NCBI Taxonomy" id="741659"/>
    <lineage>
        <taxon>Bacteria</taxon>
        <taxon>Bacillati</taxon>
        <taxon>Actinomycetota</taxon>
        <taxon>Actinomycetes</taxon>
        <taxon>Micromonosporales</taxon>
        <taxon>Micromonosporaceae</taxon>
        <taxon>Virgisporangium</taxon>
    </lineage>
</organism>
<name>A0A8J3YQJ4_9ACTN</name>
<keyword evidence="3" id="KW-1185">Reference proteome</keyword>
<dbReference type="RefSeq" id="WP_203901984.1">
    <property type="nucleotide sequence ID" value="NZ_BOPF01000021.1"/>
</dbReference>
<reference evidence="2" key="1">
    <citation type="submission" date="2021-01" db="EMBL/GenBank/DDBJ databases">
        <title>Whole genome shotgun sequence of Virgisporangium aliadipatigenens NBRC 105644.</title>
        <authorList>
            <person name="Komaki H."/>
            <person name="Tamura T."/>
        </authorList>
    </citation>
    <scope>NUCLEOTIDE SEQUENCE</scope>
    <source>
        <strain evidence="2">NBRC 105644</strain>
    </source>
</reference>
<accession>A0A8J3YQJ4</accession>
<gene>
    <name evidence="2" type="ORF">Val02_53840</name>
</gene>
<evidence type="ECO:0000313" key="2">
    <source>
        <dbReference type="EMBL" id="GIJ48498.1"/>
    </source>
</evidence>
<comment type="caution">
    <text evidence="2">The sequence shown here is derived from an EMBL/GenBank/DDBJ whole genome shotgun (WGS) entry which is preliminary data.</text>
</comment>
<dbReference type="AlphaFoldDB" id="A0A8J3YQJ4"/>
<feature type="region of interest" description="Disordered" evidence="1">
    <location>
        <begin position="19"/>
        <end position="51"/>
    </location>
</feature>
<sequence>MATHDEDREVLLTDEFVILPDQTADDTDTGWGERPSRNDDHLLAERPPHWD</sequence>
<evidence type="ECO:0000313" key="3">
    <source>
        <dbReference type="Proteomes" id="UP000619260"/>
    </source>
</evidence>
<protein>
    <submittedName>
        <fullName evidence="2">Uncharacterized protein</fullName>
    </submittedName>
</protein>